<organism evidence="1">
    <name type="scientific">Anguilla anguilla</name>
    <name type="common">European freshwater eel</name>
    <name type="synonym">Muraena anguilla</name>
    <dbReference type="NCBI Taxonomy" id="7936"/>
    <lineage>
        <taxon>Eukaryota</taxon>
        <taxon>Metazoa</taxon>
        <taxon>Chordata</taxon>
        <taxon>Craniata</taxon>
        <taxon>Vertebrata</taxon>
        <taxon>Euteleostomi</taxon>
        <taxon>Actinopterygii</taxon>
        <taxon>Neopterygii</taxon>
        <taxon>Teleostei</taxon>
        <taxon>Anguilliformes</taxon>
        <taxon>Anguillidae</taxon>
        <taxon>Anguilla</taxon>
    </lineage>
</organism>
<reference evidence="1" key="2">
    <citation type="journal article" date="2015" name="Fish Shellfish Immunol.">
        <title>Early steps in the European eel (Anguilla anguilla)-Vibrio vulnificus interaction in the gills: Role of the RtxA13 toxin.</title>
        <authorList>
            <person name="Callol A."/>
            <person name="Pajuelo D."/>
            <person name="Ebbesson L."/>
            <person name="Teles M."/>
            <person name="MacKenzie S."/>
            <person name="Amaro C."/>
        </authorList>
    </citation>
    <scope>NUCLEOTIDE SEQUENCE</scope>
</reference>
<protein>
    <submittedName>
        <fullName evidence="1">Uncharacterized protein</fullName>
    </submittedName>
</protein>
<evidence type="ECO:0000313" key="1">
    <source>
        <dbReference type="EMBL" id="JAH20676.1"/>
    </source>
</evidence>
<proteinExistence type="predicted"/>
<dbReference type="EMBL" id="GBXM01087901">
    <property type="protein sequence ID" value="JAH20676.1"/>
    <property type="molecule type" value="Transcribed_RNA"/>
</dbReference>
<reference evidence="1" key="1">
    <citation type="submission" date="2014-11" db="EMBL/GenBank/DDBJ databases">
        <authorList>
            <person name="Amaro Gonzalez C."/>
        </authorList>
    </citation>
    <scope>NUCLEOTIDE SEQUENCE</scope>
</reference>
<dbReference type="AlphaFoldDB" id="A0A0E9QUN2"/>
<sequence length="34" mass="3904">MKILNKKFVHFCALSSPNKSDFLTYISFICKAAH</sequence>
<accession>A0A0E9QUN2</accession>
<name>A0A0E9QUN2_ANGAN</name>